<evidence type="ECO:0000313" key="1">
    <source>
        <dbReference type="EMBL" id="AUR95195.1"/>
    </source>
</evidence>
<protein>
    <submittedName>
        <fullName evidence="1">Uncharacterized protein</fullName>
    </submittedName>
</protein>
<reference evidence="1 2" key="1">
    <citation type="submission" date="2017-11" db="EMBL/GenBank/DDBJ databases">
        <title>A major lineage of nontailed dsDNA viruses as unrecognized killers of marine bacteria.</title>
        <authorList>
            <person name="Kauffman K.M."/>
            <person name="Hussain F.A."/>
            <person name="Yang J."/>
            <person name="Arevalo P."/>
            <person name="Brown J.M."/>
            <person name="Chang W.K."/>
            <person name="VanInsberghe D."/>
            <person name="Elsherbini J."/>
            <person name="Cutler M.B."/>
            <person name="Kelly L."/>
            <person name="Polz M.F."/>
        </authorList>
    </citation>
    <scope>NUCLEOTIDE SEQUENCE [LARGE SCALE GENOMIC DNA]</scope>
</reference>
<name>A0A2I7RNH8_9CAUD</name>
<accession>A0A2I7RNH8</accession>
<dbReference type="Proteomes" id="UP000266567">
    <property type="component" value="Segment"/>
</dbReference>
<organism evidence="1 2">
    <name type="scientific">Vibrio phage 1.202.O._10N.222.45.E8</name>
    <dbReference type="NCBI Taxonomy" id="1881262"/>
    <lineage>
        <taxon>Viruses</taxon>
        <taxon>Duplodnaviria</taxon>
        <taxon>Heunggongvirae</taxon>
        <taxon>Uroviricota</taxon>
        <taxon>Caudoviricetes</taxon>
        <taxon>Peduoviridae</taxon>
        <taxon>Canoevirus</taxon>
        <taxon>Canoevirus canoe</taxon>
    </lineage>
</organism>
<sequence length="78" mass="8812">MSLEDKDKFLKGMQLILDGVSLSTENEFRIDIGIYLMGLLIADHKGEMDNEKLAVMRELISIADEMKGPQFSLSLIDH</sequence>
<dbReference type="EMBL" id="MG592573">
    <property type="protein sequence ID" value="AUR95195.1"/>
    <property type="molecule type" value="Genomic_DNA"/>
</dbReference>
<proteinExistence type="predicted"/>
<evidence type="ECO:0000313" key="2">
    <source>
        <dbReference type="Proteomes" id="UP000266567"/>
    </source>
</evidence>
<gene>
    <name evidence="1" type="ORF">NVP1202O_17</name>
</gene>
<keyword evidence="2" id="KW-1185">Reference proteome</keyword>